<accession>A0ABU7GWC6</accession>
<name>A0ABU7GWC6_9PSED</name>
<dbReference type="EMBL" id="JAZDQQ010000032">
    <property type="protein sequence ID" value="MEE1883370.1"/>
    <property type="molecule type" value="Genomic_DNA"/>
</dbReference>
<organism evidence="1 2">
    <name type="scientific">Pseudomonas soli</name>
    <dbReference type="NCBI Taxonomy" id="1306993"/>
    <lineage>
        <taxon>Bacteria</taxon>
        <taxon>Pseudomonadati</taxon>
        <taxon>Pseudomonadota</taxon>
        <taxon>Gammaproteobacteria</taxon>
        <taxon>Pseudomonadales</taxon>
        <taxon>Pseudomonadaceae</taxon>
        <taxon>Pseudomonas</taxon>
    </lineage>
</organism>
<keyword evidence="2" id="KW-1185">Reference proteome</keyword>
<reference evidence="1 2" key="1">
    <citation type="submission" date="2024-01" db="EMBL/GenBank/DDBJ databases">
        <title>Unpublished Manusciprt.</title>
        <authorList>
            <person name="Duman M."/>
            <person name="Valdes E.G."/>
            <person name="Ajmi N."/>
            <person name="Altun S."/>
            <person name="Saticioglu I.B."/>
        </authorList>
    </citation>
    <scope>NUCLEOTIDE SEQUENCE [LARGE SCALE GENOMIC DNA]</scope>
    <source>
        <strain evidence="1 2">139P</strain>
    </source>
</reference>
<evidence type="ECO:0000313" key="2">
    <source>
        <dbReference type="Proteomes" id="UP001329505"/>
    </source>
</evidence>
<proteinExistence type="predicted"/>
<dbReference type="RefSeq" id="WP_330126547.1">
    <property type="nucleotide sequence ID" value="NZ_JAZDQQ010000032.1"/>
</dbReference>
<comment type="caution">
    <text evidence="1">The sequence shown here is derived from an EMBL/GenBank/DDBJ whole genome shotgun (WGS) entry which is preliminary data.</text>
</comment>
<evidence type="ECO:0000313" key="1">
    <source>
        <dbReference type="EMBL" id="MEE1883370.1"/>
    </source>
</evidence>
<evidence type="ECO:0008006" key="3">
    <source>
        <dbReference type="Google" id="ProtNLM"/>
    </source>
</evidence>
<gene>
    <name evidence="1" type="ORF">V0R55_24710</name>
</gene>
<sequence length="93" mass="10101">MNTGSPTHHQNTLTVTQAGAIVIFTEESRTLLYTHTLRKAAQAQGIDAMMARAIDTGDYDLHADMIQHAASELAEALKHMADVIAQMKIQPTA</sequence>
<protein>
    <recommendedName>
        <fullName evidence="3">DUF3077 domain-containing protein</fullName>
    </recommendedName>
</protein>
<dbReference type="Proteomes" id="UP001329505">
    <property type="component" value="Unassembled WGS sequence"/>
</dbReference>